<feature type="binding site" evidence="13 15">
    <location>
        <begin position="346"/>
        <end position="348"/>
    </location>
    <ligand>
        <name>IMP</name>
        <dbReference type="ChEBI" id="CHEBI:58053"/>
    </ligand>
</feature>
<dbReference type="PANTHER" id="PTHR11911:SF111">
    <property type="entry name" value="INOSINE-5'-MONOPHOSPHATE DEHYDROGENASE"/>
    <property type="match status" value="1"/>
</dbReference>
<evidence type="ECO:0000256" key="6">
    <source>
        <dbReference type="ARBA" id="ARBA00022749"/>
    </source>
</evidence>
<keyword evidence="5" id="KW-0677">Repeat</keyword>
<evidence type="ECO:0000256" key="14">
    <source>
        <dbReference type="PIRSR" id="PIRSR000130-1"/>
    </source>
</evidence>
<dbReference type="UniPathway" id="UPA00601">
    <property type="reaction ID" value="UER00295"/>
</dbReference>
<dbReference type="SMART" id="SM01240">
    <property type="entry name" value="IMPDH"/>
    <property type="match status" value="1"/>
</dbReference>
<feature type="binding site" evidence="13">
    <location>
        <position position="485"/>
    </location>
    <ligand>
        <name>K(+)</name>
        <dbReference type="ChEBI" id="CHEBI:29103"/>
        <note>ligand shared between two tetrameric partners</note>
    </ligand>
</feature>
<dbReference type="GO" id="GO:0000166">
    <property type="term" value="F:nucleotide binding"/>
    <property type="evidence" value="ECO:0007669"/>
    <property type="project" value="UniProtKB-UniRule"/>
</dbReference>
<feature type="active site" description="Proton acceptor" evidence="13 14">
    <location>
        <position position="415"/>
    </location>
</feature>
<feature type="binding site" evidence="13 16">
    <location>
        <begin position="306"/>
        <end position="308"/>
    </location>
    <ligand>
        <name>NAD(+)</name>
        <dbReference type="ChEBI" id="CHEBI:57540"/>
    </ligand>
</feature>
<evidence type="ECO:0000256" key="18">
    <source>
        <dbReference type="PROSITE-ProRule" id="PRU00703"/>
    </source>
</evidence>
<dbReference type="InterPro" id="IPR013785">
    <property type="entry name" value="Aldolase_TIM"/>
</dbReference>
<feature type="binding site" description="in other chain" evidence="13 17">
    <location>
        <position position="310"/>
    </location>
    <ligand>
        <name>K(+)</name>
        <dbReference type="ChEBI" id="CHEBI:29103"/>
        <note>ligand shared between two tetrameric partners</note>
    </ligand>
</feature>
<feature type="binding site" evidence="13 15">
    <location>
        <position position="430"/>
    </location>
    <ligand>
        <name>IMP</name>
        <dbReference type="ChEBI" id="CHEBI:58053"/>
    </ligand>
</feature>
<dbReference type="GO" id="GO:0006183">
    <property type="term" value="P:GTP biosynthetic process"/>
    <property type="evidence" value="ECO:0007669"/>
    <property type="project" value="TreeGrafter"/>
</dbReference>
<dbReference type="PROSITE" id="PS51371">
    <property type="entry name" value="CBS"/>
    <property type="match status" value="2"/>
</dbReference>
<dbReference type="GO" id="GO:0006177">
    <property type="term" value="P:GMP biosynthetic process"/>
    <property type="evidence" value="ECO:0007669"/>
    <property type="project" value="UniProtKB-UniRule"/>
</dbReference>
<dbReference type="CDD" id="cd00381">
    <property type="entry name" value="IMPDH"/>
    <property type="match status" value="1"/>
</dbReference>
<evidence type="ECO:0000256" key="1">
    <source>
        <dbReference type="ARBA" id="ARBA00001958"/>
    </source>
</evidence>
<comment type="cofactor">
    <cofactor evidence="1 13">
        <name>K(+)</name>
        <dbReference type="ChEBI" id="CHEBI:29103"/>
    </cofactor>
</comment>
<name>A0A1Y5XN71_KIBAR</name>
<keyword evidence="10 13" id="KW-0520">NAD</keyword>
<keyword evidence="4 13" id="KW-0479">Metal-binding</keyword>
<evidence type="ECO:0000256" key="20">
    <source>
        <dbReference type="RuleBase" id="RU003928"/>
    </source>
</evidence>
<dbReference type="InterPro" id="IPR005990">
    <property type="entry name" value="IMP_DH"/>
</dbReference>
<evidence type="ECO:0000256" key="13">
    <source>
        <dbReference type="HAMAP-Rule" id="MF_01964"/>
    </source>
</evidence>
<evidence type="ECO:0000256" key="16">
    <source>
        <dbReference type="PIRSR" id="PIRSR000130-3"/>
    </source>
</evidence>
<evidence type="ECO:0000256" key="7">
    <source>
        <dbReference type="ARBA" id="ARBA00022755"/>
    </source>
</evidence>
<evidence type="ECO:0000256" key="2">
    <source>
        <dbReference type="ARBA" id="ARBA00005502"/>
    </source>
</evidence>
<evidence type="ECO:0000256" key="5">
    <source>
        <dbReference type="ARBA" id="ARBA00022737"/>
    </source>
</evidence>
<dbReference type="Proteomes" id="UP000192674">
    <property type="component" value="Unassembled WGS sequence"/>
</dbReference>
<feature type="binding site" description="in other chain" evidence="13 17">
    <location>
        <position position="308"/>
    </location>
    <ligand>
        <name>K(+)</name>
        <dbReference type="ChEBI" id="CHEBI:29103"/>
        <note>ligand shared between two tetrameric partners</note>
    </ligand>
</feature>
<dbReference type="SUPFAM" id="SSF54631">
    <property type="entry name" value="CBS-domain pair"/>
    <property type="match status" value="1"/>
</dbReference>
<feature type="domain" description="CBS" evidence="21">
    <location>
        <begin position="101"/>
        <end position="157"/>
    </location>
</feature>
<dbReference type="EC" id="1.1.1.205" evidence="13 20"/>
<comment type="catalytic activity">
    <reaction evidence="12 13 20">
        <text>IMP + NAD(+) + H2O = XMP + NADH + H(+)</text>
        <dbReference type="Rhea" id="RHEA:11708"/>
        <dbReference type="ChEBI" id="CHEBI:15377"/>
        <dbReference type="ChEBI" id="CHEBI:15378"/>
        <dbReference type="ChEBI" id="CHEBI:57464"/>
        <dbReference type="ChEBI" id="CHEBI:57540"/>
        <dbReference type="ChEBI" id="CHEBI:57945"/>
        <dbReference type="ChEBI" id="CHEBI:58053"/>
        <dbReference type="EC" id="1.1.1.205"/>
    </reaction>
</comment>
<dbReference type="PROSITE" id="PS00487">
    <property type="entry name" value="IMP_DH_GMP_RED"/>
    <property type="match status" value="1"/>
</dbReference>
<keyword evidence="6 13" id="KW-0332">GMP biosynthesis</keyword>
<sequence length="501" mass="52559">MTSDFDAAPAKFTTLGLTFDDVLLLPAESDVVPSGVDTSTQVSRNIRLRVPLLSAAMDTVTEARMAIAMARQGGIGILQRNLSIEDQARQAETVKRSEAGMVTDPVTCSPDATLSEVDAMCARYRISGLPVTDENGKLIGIITNRDMRFEVDHTRPVREVMTQGPLVTAQVGVSADAALGLLRRHKIEKLPIVDADGRLHGLITVKDFVKTEQYPLSTKDPDGRLLCGAAVGVGEDGVKRAMALADAGVDVIMVDTAHGHGRNVTETVARLKKELGDTVDIVGGNVATRAGAQALVDAGADGVKVGVGPGSICTTRVVAGVGVPQITAIYEASLACRPAGIPVIGDGGIQYSGDIAKAIAAGASSVMIGSLLAGTAESPGELILVNGQQYKTYRGMGSLGAMQSRGEAKSYSKDRYSQDDVLSEDKLVPEGIEGRTPYRGPLKNVVHQLVGGLRAAMGYTGSHTIAELQDAQLIRITAAGLKESHPHDITMTVEAPNYTAR</sequence>
<evidence type="ECO:0000256" key="11">
    <source>
        <dbReference type="ARBA" id="ARBA00023122"/>
    </source>
</evidence>
<dbReference type="AlphaFoldDB" id="A0A1Y5XN71"/>
<dbReference type="FunFam" id="3.20.20.70:FF:000003">
    <property type="entry name" value="GMP reductase"/>
    <property type="match status" value="1"/>
</dbReference>
<dbReference type="NCBIfam" id="TIGR01302">
    <property type="entry name" value="IMP_dehydrog"/>
    <property type="match status" value="1"/>
</dbReference>
<feature type="binding site" evidence="13 15">
    <location>
        <begin position="393"/>
        <end position="397"/>
    </location>
    <ligand>
        <name>IMP</name>
        <dbReference type="ChEBI" id="CHEBI:58053"/>
    </ligand>
</feature>
<dbReference type="CDD" id="cd04601">
    <property type="entry name" value="CBS_pair_IMPDH"/>
    <property type="match status" value="1"/>
</dbReference>
<evidence type="ECO:0000256" key="17">
    <source>
        <dbReference type="PIRSR" id="PIRSR000130-4"/>
    </source>
</evidence>
<accession>A0A1Y5XN71</accession>
<evidence type="ECO:0000256" key="8">
    <source>
        <dbReference type="ARBA" id="ARBA00022958"/>
    </source>
</evidence>
<feature type="binding site" description="in other chain" evidence="13 17">
    <location>
        <position position="313"/>
    </location>
    <ligand>
        <name>K(+)</name>
        <dbReference type="ChEBI" id="CHEBI:29103"/>
        <note>ligand shared between two tetrameric partners</note>
    </ligand>
</feature>
<feature type="binding site" evidence="13">
    <location>
        <position position="484"/>
    </location>
    <ligand>
        <name>K(+)</name>
        <dbReference type="ChEBI" id="CHEBI:29103"/>
        <note>ligand shared between two tetrameric partners</note>
    </ligand>
</feature>
<feature type="binding site" evidence="16">
    <location>
        <begin position="255"/>
        <end position="257"/>
    </location>
    <ligand>
        <name>NAD(+)</name>
        <dbReference type="ChEBI" id="CHEBI:57540"/>
    </ligand>
</feature>
<comment type="activity regulation">
    <text evidence="13">Mycophenolic acid (MPA) is a non-competitive inhibitor that prevents formation of the closed enzyme conformation by binding to the same site as the amobile flap. In contrast, mizoribine monophosphate (MZP) is a competitive inhibitor that induces the closed conformation. MPA is a potent inhibitor of mammalian IMPDHs but a poor inhibitor of the bacterial enzymes. MZP is a more potent inhibitor of bacterial IMPDH.</text>
</comment>
<feature type="active site" description="Thioimidate intermediate" evidence="13 14">
    <location>
        <position position="313"/>
    </location>
</feature>
<dbReference type="PIRSF" id="PIRSF000130">
    <property type="entry name" value="IMPDH"/>
    <property type="match status" value="1"/>
</dbReference>
<dbReference type="Pfam" id="PF00571">
    <property type="entry name" value="CBS"/>
    <property type="match status" value="2"/>
</dbReference>
<comment type="caution">
    <text evidence="13">Lacks conserved residue(s) required for the propagation of feature annotation.</text>
</comment>
<dbReference type="OrthoDB" id="9805398at2"/>
<comment type="subunit">
    <text evidence="3 13">Homotetramer.</text>
</comment>
<keyword evidence="7 13" id="KW-0658">Purine biosynthesis</keyword>
<evidence type="ECO:0000256" key="19">
    <source>
        <dbReference type="RuleBase" id="RU003927"/>
    </source>
</evidence>
<evidence type="ECO:0000256" key="15">
    <source>
        <dbReference type="PIRSR" id="PIRSR000130-2"/>
    </source>
</evidence>
<dbReference type="PANTHER" id="PTHR11911">
    <property type="entry name" value="INOSINE-5-MONOPHOSPHATE DEHYDROGENASE RELATED"/>
    <property type="match status" value="1"/>
</dbReference>
<keyword evidence="9 13" id="KW-0560">Oxidoreductase</keyword>
<evidence type="ECO:0000256" key="9">
    <source>
        <dbReference type="ARBA" id="ARBA00023002"/>
    </source>
</evidence>
<evidence type="ECO:0000313" key="22">
    <source>
        <dbReference type="EMBL" id="SMD07509.1"/>
    </source>
</evidence>
<keyword evidence="8 13" id="KW-0630">Potassium</keyword>
<comment type="function">
    <text evidence="13">Catalyzes the conversion of inosine 5'-phosphate (IMP) to xanthosine 5'-phosphate (XMP), the first committed and rate-limiting step in the de novo synthesis of guanine nucleotides, and therefore plays an important role in the regulation of cell growth.</text>
</comment>
<evidence type="ECO:0000256" key="3">
    <source>
        <dbReference type="ARBA" id="ARBA00011881"/>
    </source>
</evidence>
<dbReference type="InterPro" id="IPR000644">
    <property type="entry name" value="CBS_dom"/>
</dbReference>
<dbReference type="SMART" id="SM00116">
    <property type="entry name" value="CBS"/>
    <property type="match status" value="2"/>
</dbReference>
<dbReference type="Gene3D" id="3.20.20.70">
    <property type="entry name" value="Aldolase class I"/>
    <property type="match status" value="1"/>
</dbReference>
<evidence type="ECO:0000313" key="23">
    <source>
        <dbReference type="Proteomes" id="UP000192674"/>
    </source>
</evidence>
<dbReference type="InterPro" id="IPR046342">
    <property type="entry name" value="CBS_dom_sf"/>
</dbReference>
<dbReference type="HAMAP" id="MF_01964">
    <property type="entry name" value="IMPDH"/>
    <property type="match status" value="1"/>
</dbReference>
<feature type="binding site" evidence="13">
    <location>
        <position position="483"/>
    </location>
    <ligand>
        <name>K(+)</name>
        <dbReference type="ChEBI" id="CHEBI:29103"/>
        <note>ligand shared between two tetrameric partners</note>
    </ligand>
</feature>
<gene>
    <name evidence="13" type="primary">guaB</name>
    <name evidence="22" type="ORF">SAMN05661093_04213</name>
</gene>
<dbReference type="GO" id="GO:0046872">
    <property type="term" value="F:metal ion binding"/>
    <property type="evidence" value="ECO:0007669"/>
    <property type="project" value="UniProtKB-UniRule"/>
</dbReference>
<reference evidence="22 23" key="1">
    <citation type="submission" date="2017-04" db="EMBL/GenBank/DDBJ databases">
        <authorList>
            <person name="Afonso C.L."/>
            <person name="Miller P.J."/>
            <person name="Scott M.A."/>
            <person name="Spackman E."/>
            <person name="Goraichik I."/>
            <person name="Dimitrov K.M."/>
            <person name="Suarez D.L."/>
            <person name="Swayne D.E."/>
        </authorList>
    </citation>
    <scope>NUCLEOTIDE SEQUENCE [LARGE SCALE GENOMIC DNA]</scope>
    <source>
        <strain evidence="22 23">DSM 43828</strain>
    </source>
</reference>
<dbReference type="InterPro" id="IPR001093">
    <property type="entry name" value="IMP_DH_GMPRt"/>
</dbReference>
<feature type="binding site" evidence="13">
    <location>
        <position position="255"/>
    </location>
    <ligand>
        <name>NAD(+)</name>
        <dbReference type="ChEBI" id="CHEBI:57540"/>
    </ligand>
</feature>
<evidence type="ECO:0000256" key="10">
    <source>
        <dbReference type="ARBA" id="ARBA00023027"/>
    </source>
</evidence>
<evidence type="ECO:0000256" key="12">
    <source>
        <dbReference type="ARBA" id="ARBA00048028"/>
    </source>
</evidence>
<feature type="domain" description="CBS" evidence="21">
    <location>
        <begin position="161"/>
        <end position="218"/>
    </location>
</feature>
<evidence type="ECO:0000259" key="21">
    <source>
        <dbReference type="PROSITE" id="PS51371"/>
    </source>
</evidence>
<evidence type="ECO:0000256" key="4">
    <source>
        <dbReference type="ARBA" id="ARBA00022723"/>
    </source>
</evidence>
<dbReference type="RefSeq" id="WP_033393011.1">
    <property type="nucleotide sequence ID" value="NZ_FWXV01000003.1"/>
</dbReference>
<keyword evidence="11 18" id="KW-0129">CBS domain</keyword>
<dbReference type="SUPFAM" id="SSF51412">
    <property type="entry name" value="Inosine monophosphate dehydrogenase (IMPDH)"/>
    <property type="match status" value="1"/>
</dbReference>
<organism evidence="22 23">
    <name type="scientific">Kibdelosporangium aridum</name>
    <dbReference type="NCBI Taxonomy" id="2030"/>
    <lineage>
        <taxon>Bacteria</taxon>
        <taxon>Bacillati</taxon>
        <taxon>Actinomycetota</taxon>
        <taxon>Actinomycetes</taxon>
        <taxon>Pseudonocardiales</taxon>
        <taxon>Pseudonocardiaceae</taxon>
        <taxon>Kibdelosporangium</taxon>
    </lineage>
</organism>
<protein>
    <recommendedName>
        <fullName evidence="13 20">Inosine-5'-monophosphate dehydrogenase</fullName>
        <shortName evidence="13">IMP dehydrogenase</shortName>
        <shortName evidence="13">IMPD</shortName>
        <shortName evidence="13">IMPDH</shortName>
        <ecNumber evidence="13 20">1.1.1.205</ecNumber>
    </recommendedName>
</protein>
<proteinExistence type="inferred from homology"/>
<comment type="similarity">
    <text evidence="2 13 19">Belongs to the IMPDH/GMPR family.</text>
</comment>
<feature type="binding site" evidence="13 15">
    <location>
        <position position="311"/>
    </location>
    <ligand>
        <name>IMP</name>
        <dbReference type="ChEBI" id="CHEBI:58053"/>
    </ligand>
</feature>
<comment type="pathway">
    <text evidence="13 20">Purine metabolism; XMP biosynthesis via de novo pathway; XMP from IMP: step 1/1.</text>
</comment>
<feature type="binding site" evidence="13 15">
    <location>
        <begin position="369"/>
        <end position="370"/>
    </location>
    <ligand>
        <name>IMP</name>
        <dbReference type="ChEBI" id="CHEBI:58053"/>
    </ligand>
</feature>
<dbReference type="GO" id="GO:0003938">
    <property type="term" value="F:IMP dehydrogenase activity"/>
    <property type="evidence" value="ECO:0007669"/>
    <property type="project" value="UniProtKB-UniRule"/>
</dbReference>
<keyword evidence="23" id="KW-1185">Reference proteome</keyword>
<dbReference type="EMBL" id="FWXV01000003">
    <property type="protein sequence ID" value="SMD07509.1"/>
    <property type="molecule type" value="Genomic_DNA"/>
</dbReference>
<dbReference type="InterPro" id="IPR015875">
    <property type="entry name" value="IMP_DH/GMP_Rdtase_CS"/>
</dbReference>
<dbReference type="Pfam" id="PF00478">
    <property type="entry name" value="IMPDH"/>
    <property type="match status" value="1"/>
</dbReference>